<evidence type="ECO:0000256" key="1">
    <source>
        <dbReference type="SAM" id="MobiDB-lite"/>
    </source>
</evidence>
<evidence type="ECO:0000313" key="3">
    <source>
        <dbReference type="Proteomes" id="UP000017842"/>
    </source>
</evidence>
<dbReference type="EMBL" id="AYLO01000059">
    <property type="protein sequence ID" value="ESS72317.1"/>
    <property type="molecule type" value="Genomic_DNA"/>
</dbReference>
<dbReference type="AlphaFoldDB" id="V5C1G1"/>
<gene>
    <name evidence="2" type="ORF">MGMO_61c00280</name>
</gene>
<evidence type="ECO:0000313" key="2">
    <source>
        <dbReference type="EMBL" id="ESS72317.1"/>
    </source>
</evidence>
<proteinExistence type="predicted"/>
<sequence length="235" mass="26421">MMNIKLIKFLGVMCAGLLLVIFCEWMYAIYAQKQLLETVESVNKPKKAVAQLPSIELAKHPETSYTDLVSRPLFIQGRKPVNEPTNEPIPVTNAATESFNWDVNGIYTYQNKLYALLSRTTGKTPKDNYRKVTKDNDIDGWKLIDIQKDKVVVSQGSKQKELPLRKPKPKEPVSNTGDSRVAPTTPTQVGQPQIVPGQQPMPIPEPVPEPALEPEFIPDESSDSNFENNNDEQFQ</sequence>
<keyword evidence="3" id="KW-1185">Reference proteome</keyword>
<name>V5C1G1_9GAMM</name>
<dbReference type="OrthoDB" id="5569728at2"/>
<organism evidence="2 3">
    <name type="scientific">Methyloglobulus morosus KoM1</name>
    <dbReference type="NCBI Taxonomy" id="1116472"/>
    <lineage>
        <taxon>Bacteria</taxon>
        <taxon>Pseudomonadati</taxon>
        <taxon>Pseudomonadota</taxon>
        <taxon>Gammaproteobacteria</taxon>
        <taxon>Methylococcales</taxon>
        <taxon>Methylococcaceae</taxon>
        <taxon>Methyloglobulus</taxon>
    </lineage>
</organism>
<feature type="region of interest" description="Disordered" evidence="1">
    <location>
        <begin position="152"/>
        <end position="235"/>
    </location>
</feature>
<protein>
    <submittedName>
        <fullName evidence="2">Uncharacterized protein</fullName>
    </submittedName>
</protein>
<feature type="compositionally biased region" description="Low complexity" evidence="1">
    <location>
        <begin position="183"/>
        <end position="198"/>
    </location>
</feature>
<feature type="compositionally biased region" description="Low complexity" evidence="1">
    <location>
        <begin position="223"/>
        <end position="235"/>
    </location>
</feature>
<reference evidence="2 3" key="1">
    <citation type="journal article" date="2013" name="Genome Announc.">
        <title>Draft Genome Sequence of the Methanotrophic Gammaproteobacterium Methyloglobulus morosus DSM 22980 Strain KoM1.</title>
        <authorList>
            <person name="Poehlein A."/>
            <person name="Deutzmann J.S."/>
            <person name="Daniel R."/>
            <person name="Simeonova D.D."/>
        </authorList>
    </citation>
    <scope>NUCLEOTIDE SEQUENCE [LARGE SCALE GENOMIC DNA]</scope>
    <source>
        <strain evidence="2 3">KoM1</strain>
    </source>
</reference>
<feature type="compositionally biased region" description="Pro residues" evidence="1">
    <location>
        <begin position="199"/>
        <end position="211"/>
    </location>
</feature>
<accession>V5C1G1</accession>
<comment type="caution">
    <text evidence="2">The sequence shown here is derived from an EMBL/GenBank/DDBJ whole genome shotgun (WGS) entry which is preliminary data.</text>
</comment>
<dbReference type="Proteomes" id="UP000017842">
    <property type="component" value="Unassembled WGS sequence"/>
</dbReference>
<dbReference type="STRING" id="1116472.MGMO_61c00280"/>
<dbReference type="eggNOG" id="ENOG5031A2G">
    <property type="taxonomic scope" value="Bacteria"/>
</dbReference>
<dbReference type="RefSeq" id="WP_023494668.1">
    <property type="nucleotide sequence ID" value="NZ_AYLO01000059.1"/>
</dbReference>